<comment type="caution">
    <text evidence="3">The sequence shown here is derived from an EMBL/GenBank/DDBJ whole genome shotgun (WGS) entry which is preliminary data.</text>
</comment>
<organism evidence="3 4">
    <name type="scientific">Sporothrix curviconia</name>
    <dbReference type="NCBI Taxonomy" id="1260050"/>
    <lineage>
        <taxon>Eukaryota</taxon>
        <taxon>Fungi</taxon>
        <taxon>Dikarya</taxon>
        <taxon>Ascomycota</taxon>
        <taxon>Pezizomycotina</taxon>
        <taxon>Sordariomycetes</taxon>
        <taxon>Sordariomycetidae</taxon>
        <taxon>Ophiostomatales</taxon>
        <taxon>Ophiostomataceae</taxon>
        <taxon>Sporothrix</taxon>
    </lineage>
</organism>
<keyword evidence="4" id="KW-1185">Reference proteome</keyword>
<feature type="region of interest" description="Disordered" evidence="1">
    <location>
        <begin position="41"/>
        <end position="66"/>
    </location>
</feature>
<protein>
    <recommendedName>
        <fullName evidence="2">2EXR domain-containing protein</fullName>
    </recommendedName>
</protein>
<evidence type="ECO:0000313" key="4">
    <source>
        <dbReference type="Proteomes" id="UP001642405"/>
    </source>
</evidence>
<evidence type="ECO:0000259" key="2">
    <source>
        <dbReference type="Pfam" id="PF20150"/>
    </source>
</evidence>
<dbReference type="Proteomes" id="UP001642405">
    <property type="component" value="Unassembled WGS sequence"/>
</dbReference>
<gene>
    <name evidence="3" type="ORF">SCUCBS95973_007171</name>
</gene>
<dbReference type="Pfam" id="PF20150">
    <property type="entry name" value="2EXR"/>
    <property type="match status" value="1"/>
</dbReference>
<feature type="compositionally biased region" description="Acidic residues" evidence="1">
    <location>
        <begin position="44"/>
        <end position="54"/>
    </location>
</feature>
<feature type="compositionally biased region" description="Polar residues" evidence="1">
    <location>
        <begin position="221"/>
        <end position="232"/>
    </location>
</feature>
<accession>A0ABP0CCV3</accession>
<feature type="domain" description="2EXR" evidence="2">
    <location>
        <begin position="6"/>
        <end position="92"/>
    </location>
</feature>
<sequence>MALVGFPRFSQLPAELQLSIWEAAASSPSMHLFDLCLPSRPRDDDNDGDDDDDNKPDRAQAAFGRQDATLPKSTLDLYHKFKNMAFLDTHYATCDDKASTSTRRGPLIDPSMYRWKMSLGVACIDAFAATALLPCNTTPTRVPPGESASPAAVFDKHINTVYLPGPDRRVQYNNQTDVLHLCLSSSQRRRLIQELPTPPATPPATAITIAKPSPRNKSCAFESTSDSTSTAVPTAATEARDIDETTSSLLDAQWSDEMAETLRNARRIALDAAHTCRFVDMSSPLGFEELAMLACTLHQGLEVLYLVDYCPGRCQDCARPTLKASSLVKKGELFKTLNDDGELQKEGSACIGDTLDDRPPDVFGGVGRMYREVFDLEGLGWTDDHPAFNFGRALGAMIRWQQHEATQTCQFQGVRVLIAEDE</sequence>
<evidence type="ECO:0000256" key="1">
    <source>
        <dbReference type="SAM" id="MobiDB-lite"/>
    </source>
</evidence>
<dbReference type="InterPro" id="IPR045518">
    <property type="entry name" value="2EXR"/>
</dbReference>
<feature type="region of interest" description="Disordered" evidence="1">
    <location>
        <begin position="214"/>
        <end position="235"/>
    </location>
</feature>
<reference evidence="3 4" key="1">
    <citation type="submission" date="2024-01" db="EMBL/GenBank/DDBJ databases">
        <authorList>
            <person name="Allen C."/>
            <person name="Tagirdzhanova G."/>
        </authorList>
    </citation>
    <scope>NUCLEOTIDE SEQUENCE [LARGE SCALE GENOMIC DNA]</scope>
</reference>
<name>A0ABP0CCV3_9PEZI</name>
<dbReference type="EMBL" id="CAWUHB010000048">
    <property type="protein sequence ID" value="CAK7229291.1"/>
    <property type="molecule type" value="Genomic_DNA"/>
</dbReference>
<proteinExistence type="predicted"/>
<evidence type="ECO:0000313" key="3">
    <source>
        <dbReference type="EMBL" id="CAK7229291.1"/>
    </source>
</evidence>